<keyword evidence="3 9" id="KW-0808">Transferase</keyword>
<dbReference type="InterPro" id="IPR000890">
    <property type="entry name" value="Aliphatic_acid_kin_short-chain"/>
</dbReference>
<dbReference type="EC" id="2.7.2.1" evidence="9"/>
<feature type="binding site" evidence="9">
    <location>
        <position position="9"/>
    </location>
    <ligand>
        <name>Mg(2+)</name>
        <dbReference type="ChEBI" id="CHEBI:18420"/>
    </ligand>
</feature>
<comment type="similarity">
    <text evidence="1 9 10">Belongs to the acetokinase family.</text>
</comment>
<dbReference type="PRINTS" id="PR00471">
    <property type="entry name" value="ACETATEKNASE"/>
</dbReference>
<evidence type="ECO:0000256" key="8">
    <source>
        <dbReference type="ARBA" id="ARBA00022842"/>
    </source>
</evidence>
<dbReference type="OrthoDB" id="9802453at2"/>
<comment type="catalytic activity">
    <reaction evidence="9">
        <text>acetate + ATP = acetyl phosphate + ADP</text>
        <dbReference type="Rhea" id="RHEA:11352"/>
        <dbReference type="ChEBI" id="CHEBI:22191"/>
        <dbReference type="ChEBI" id="CHEBI:30089"/>
        <dbReference type="ChEBI" id="CHEBI:30616"/>
        <dbReference type="ChEBI" id="CHEBI:456216"/>
        <dbReference type="EC" id="2.7.2.1"/>
    </reaction>
</comment>
<evidence type="ECO:0000256" key="2">
    <source>
        <dbReference type="ARBA" id="ARBA00022490"/>
    </source>
</evidence>
<evidence type="ECO:0000256" key="7">
    <source>
        <dbReference type="ARBA" id="ARBA00022840"/>
    </source>
</evidence>
<reference evidence="11 12" key="1">
    <citation type="journal article" date="2014" name="ISME J.">
        <title>Ecophysiology of Thioploca ingrica as revealed by the complete genome sequence supplemented with proteomic evidence.</title>
        <authorList>
            <person name="Kojima H."/>
            <person name="Ogura Y."/>
            <person name="Yamamoto N."/>
            <person name="Togashi T."/>
            <person name="Mori H."/>
            <person name="Watanabe T."/>
            <person name="Nemoto F."/>
            <person name="Kurokawa K."/>
            <person name="Hayashi T."/>
            <person name="Fukui M."/>
        </authorList>
    </citation>
    <scope>NUCLEOTIDE SEQUENCE [LARGE SCALE GENOMIC DNA]</scope>
</reference>
<evidence type="ECO:0000313" key="12">
    <source>
        <dbReference type="Proteomes" id="UP000031623"/>
    </source>
</evidence>
<feature type="binding site" evidence="9">
    <location>
        <begin position="207"/>
        <end position="211"/>
    </location>
    <ligand>
        <name>ATP</name>
        <dbReference type="ChEBI" id="CHEBI:30616"/>
    </ligand>
</feature>
<organism evidence="11 12">
    <name type="scientific">Thioploca ingrica</name>
    <dbReference type="NCBI Taxonomy" id="40754"/>
    <lineage>
        <taxon>Bacteria</taxon>
        <taxon>Pseudomonadati</taxon>
        <taxon>Pseudomonadota</taxon>
        <taxon>Gammaproteobacteria</taxon>
        <taxon>Thiotrichales</taxon>
        <taxon>Thiotrichaceae</taxon>
        <taxon>Thioploca</taxon>
    </lineage>
</organism>
<keyword evidence="5 9" id="KW-0547">Nucleotide-binding</keyword>
<dbReference type="UniPathway" id="UPA00340">
    <property type="reaction ID" value="UER00458"/>
</dbReference>
<dbReference type="Gene3D" id="3.30.420.40">
    <property type="match status" value="2"/>
</dbReference>
<dbReference type="PROSITE" id="PS01076">
    <property type="entry name" value="ACETATE_KINASE_2"/>
    <property type="match status" value="1"/>
</dbReference>
<protein>
    <recommendedName>
        <fullName evidence="9">Acetate kinase</fullName>
        <ecNumber evidence="9">2.7.2.1</ecNumber>
    </recommendedName>
    <alternativeName>
        <fullName evidence="9">Acetokinase</fullName>
    </alternativeName>
</protein>
<comment type="subcellular location">
    <subcellularLocation>
        <location evidence="9">Cytoplasm</location>
    </subcellularLocation>
</comment>
<evidence type="ECO:0000256" key="1">
    <source>
        <dbReference type="ARBA" id="ARBA00008748"/>
    </source>
</evidence>
<dbReference type="GO" id="GO:0005829">
    <property type="term" value="C:cytosol"/>
    <property type="evidence" value="ECO:0007669"/>
    <property type="project" value="TreeGrafter"/>
</dbReference>
<feature type="site" description="Transition state stabilizer" evidence="9">
    <location>
        <position position="181"/>
    </location>
</feature>
<dbReference type="GO" id="GO:0008776">
    <property type="term" value="F:acetate kinase activity"/>
    <property type="evidence" value="ECO:0007669"/>
    <property type="project" value="UniProtKB-UniRule"/>
</dbReference>
<feature type="binding site" evidence="9">
    <location>
        <position position="16"/>
    </location>
    <ligand>
        <name>ATP</name>
        <dbReference type="ChEBI" id="CHEBI:30616"/>
    </ligand>
</feature>
<dbReference type="AlphaFoldDB" id="A0A090BVN3"/>
<dbReference type="EMBL" id="AP014633">
    <property type="protein sequence ID" value="BAP57156.1"/>
    <property type="molecule type" value="Genomic_DNA"/>
</dbReference>
<feature type="binding site" evidence="9">
    <location>
        <begin position="281"/>
        <end position="283"/>
    </location>
    <ligand>
        <name>ATP</name>
        <dbReference type="ChEBI" id="CHEBI:30616"/>
    </ligand>
</feature>
<dbReference type="InterPro" id="IPR043129">
    <property type="entry name" value="ATPase_NBD"/>
</dbReference>
<comment type="function">
    <text evidence="9">Catalyzes the formation of acetyl phosphate from acetate and ATP. Can also catalyze the reverse reaction.</text>
</comment>
<keyword evidence="8 9" id="KW-0460">Magnesium</keyword>
<dbReference type="PANTHER" id="PTHR21060">
    <property type="entry name" value="ACETATE KINASE"/>
    <property type="match status" value="1"/>
</dbReference>
<evidence type="ECO:0000256" key="10">
    <source>
        <dbReference type="RuleBase" id="RU003835"/>
    </source>
</evidence>
<dbReference type="STRING" id="40754.THII_2859"/>
<dbReference type="NCBIfam" id="TIGR00016">
    <property type="entry name" value="ackA"/>
    <property type="match status" value="1"/>
</dbReference>
<comment type="cofactor">
    <cofactor evidence="9">
        <name>Mg(2+)</name>
        <dbReference type="ChEBI" id="CHEBI:18420"/>
    </cofactor>
    <cofactor evidence="9">
        <name>Mn(2+)</name>
        <dbReference type="ChEBI" id="CHEBI:29035"/>
    </cofactor>
    <text evidence="9">Mg(2+). Can also accept Mn(2+).</text>
</comment>
<evidence type="ECO:0000256" key="9">
    <source>
        <dbReference type="HAMAP-Rule" id="MF_00020"/>
    </source>
</evidence>
<dbReference type="InterPro" id="IPR004372">
    <property type="entry name" value="Ac/propionate_kinase"/>
</dbReference>
<dbReference type="HAMAP" id="MF_00020">
    <property type="entry name" value="Acetate_kinase"/>
    <property type="match status" value="1"/>
</dbReference>
<dbReference type="GO" id="GO:0006085">
    <property type="term" value="P:acetyl-CoA biosynthetic process"/>
    <property type="evidence" value="ECO:0007669"/>
    <property type="project" value="UniProtKB-UniRule"/>
</dbReference>
<evidence type="ECO:0000256" key="5">
    <source>
        <dbReference type="ARBA" id="ARBA00022741"/>
    </source>
</evidence>
<dbReference type="GO" id="GO:0006083">
    <property type="term" value="P:acetate metabolic process"/>
    <property type="evidence" value="ECO:0007669"/>
    <property type="project" value="TreeGrafter"/>
</dbReference>
<accession>A0A090BVN3</accession>
<gene>
    <name evidence="9" type="primary">ackA</name>
    <name evidence="11" type="ORF">THII_2859</name>
</gene>
<dbReference type="GO" id="GO:0005524">
    <property type="term" value="F:ATP binding"/>
    <property type="evidence" value="ECO:0007669"/>
    <property type="project" value="UniProtKB-KW"/>
</dbReference>
<sequence length="391" mass="43042">MDNAILVVNAGSSSIKCALFVADETRESQLKLVYHHDVTGIGTHCYFQVKTAEGSRLLKQELAQLDHQQAFAVILEWLDKYATDLKLTAAGHRVVHGGNQFTAPVVIDEVVLRQLEQFIPLAPLHQPHNLTPIKALQQLKPHLFQVACFDTAFHTTRPPVAKIYALPRALTEKGIKSYGFHGLSYEYIAQQLPQVLGQLPQRVIVAHLGNGASMAALLEGHSIATTMGFTALEGLPMGTRCGAIDPGVLLYLLNEGMDYQQLNHLLYHQCGLRGVSGISNDMRELLLSDLPDAQEAIDLFVYRINREIGSLVAALGGLDALVFTAGIGEQAHLIRARICQAASWLGIQLDDTANEQQRTQISQPDSRVSVWVIPTDEEKMIAQHTYALIHQ</sequence>
<feature type="binding site" evidence="9">
    <location>
        <position position="93"/>
    </location>
    <ligand>
        <name>substrate</name>
    </ligand>
</feature>
<keyword evidence="2 9" id="KW-0963">Cytoplasm</keyword>
<dbReference type="InterPro" id="IPR023865">
    <property type="entry name" value="Aliphatic_acid_kinase_CS"/>
</dbReference>
<evidence type="ECO:0000313" key="11">
    <source>
        <dbReference type="EMBL" id="BAP57156.1"/>
    </source>
</evidence>
<name>A0A090BVN3_9GAMM</name>
<keyword evidence="4 9" id="KW-0479">Metal-binding</keyword>
<keyword evidence="12" id="KW-1185">Reference proteome</keyword>
<dbReference type="Proteomes" id="UP000031623">
    <property type="component" value="Chromosome"/>
</dbReference>
<keyword evidence="6 9" id="KW-0418">Kinase</keyword>
<evidence type="ECO:0000256" key="6">
    <source>
        <dbReference type="ARBA" id="ARBA00022777"/>
    </source>
</evidence>
<dbReference type="PROSITE" id="PS01075">
    <property type="entry name" value="ACETATE_KINASE_1"/>
    <property type="match status" value="1"/>
</dbReference>
<proteinExistence type="inferred from homology"/>
<dbReference type="Pfam" id="PF00871">
    <property type="entry name" value="Acetate_kinase"/>
    <property type="match status" value="1"/>
</dbReference>
<evidence type="ECO:0000256" key="4">
    <source>
        <dbReference type="ARBA" id="ARBA00022723"/>
    </source>
</evidence>
<comment type="pathway">
    <text evidence="9">Metabolic intermediate biosynthesis; acetyl-CoA biosynthesis; acetyl-CoA from acetate: step 1/2.</text>
</comment>
<comment type="subunit">
    <text evidence="9">Homodimer.</text>
</comment>
<dbReference type="PIRSF" id="PIRSF000722">
    <property type="entry name" value="Acetate_prop_kin"/>
    <property type="match status" value="1"/>
</dbReference>
<dbReference type="GO" id="GO:0000287">
    <property type="term" value="F:magnesium ion binding"/>
    <property type="evidence" value="ECO:0007669"/>
    <property type="project" value="UniProtKB-UniRule"/>
</dbReference>
<dbReference type="PANTHER" id="PTHR21060:SF21">
    <property type="entry name" value="ACETATE KINASE"/>
    <property type="match status" value="1"/>
</dbReference>
<feature type="site" description="Transition state stabilizer" evidence="9">
    <location>
        <position position="240"/>
    </location>
</feature>
<dbReference type="HOGENOM" id="CLU_020352_0_0_6"/>
<keyword evidence="7 9" id="KW-0067">ATP-binding</keyword>
<feature type="binding site" evidence="9">
    <location>
        <position position="377"/>
    </location>
    <ligand>
        <name>Mg(2+)</name>
        <dbReference type="ChEBI" id="CHEBI:18420"/>
    </ligand>
</feature>
<dbReference type="KEGG" id="tig:THII_2859"/>
<dbReference type="SUPFAM" id="SSF53067">
    <property type="entry name" value="Actin-like ATPase domain"/>
    <property type="match status" value="2"/>
</dbReference>
<feature type="active site" description="Proton donor/acceptor" evidence="9">
    <location>
        <position position="150"/>
    </location>
</feature>
<evidence type="ECO:0000256" key="3">
    <source>
        <dbReference type="ARBA" id="ARBA00022679"/>
    </source>
</evidence>
<comment type="caution">
    <text evidence="9">Lacks conserved residue(s) required for the propagation of feature annotation.</text>
</comment>